<comment type="similarity">
    <text evidence="1">Belongs to the thioester dehydratase family. FabZ subfamily.</text>
</comment>
<dbReference type="Gene3D" id="3.10.129.10">
    <property type="entry name" value="Hotdog Thioesterase"/>
    <property type="match status" value="1"/>
</dbReference>
<evidence type="ECO:0000313" key="6">
    <source>
        <dbReference type="Proteomes" id="UP000009877"/>
    </source>
</evidence>
<dbReference type="Pfam" id="PF22818">
    <property type="entry name" value="ApeI-like"/>
    <property type="match status" value="1"/>
</dbReference>
<dbReference type="PANTHER" id="PTHR30272:SF1">
    <property type="entry name" value="3-HYDROXYACYL-[ACYL-CARRIER-PROTEIN] DEHYDRATASE"/>
    <property type="match status" value="1"/>
</dbReference>
<evidence type="ECO:0000259" key="4">
    <source>
        <dbReference type="Pfam" id="PF22818"/>
    </source>
</evidence>
<feature type="compositionally biased region" description="Polar residues" evidence="3">
    <location>
        <begin position="153"/>
        <end position="162"/>
    </location>
</feature>
<accession>M2XW80</accession>
<evidence type="ECO:0000256" key="1">
    <source>
        <dbReference type="ARBA" id="ARBA00009174"/>
    </source>
</evidence>
<dbReference type="GO" id="GO:0016829">
    <property type="term" value="F:lyase activity"/>
    <property type="evidence" value="ECO:0007669"/>
    <property type="project" value="UniProtKB-KW"/>
</dbReference>
<dbReference type="EMBL" id="ANHZ02000006">
    <property type="protein sequence ID" value="EME37068.1"/>
    <property type="molecule type" value="Genomic_DNA"/>
</dbReference>
<reference evidence="5 6" key="1">
    <citation type="journal article" date="2014" name="Genome Announc.">
        <title>Draft Genome Sequence of Kocuria palustris PEL.</title>
        <authorList>
            <person name="Sharma G."/>
            <person name="Khatri I."/>
            <person name="Subramanian S."/>
        </authorList>
    </citation>
    <scope>NUCLEOTIDE SEQUENCE [LARGE SCALE GENOMIC DNA]</scope>
    <source>
        <strain evidence="5 6">PEL</strain>
    </source>
</reference>
<dbReference type="PANTHER" id="PTHR30272">
    <property type="entry name" value="3-HYDROXYACYL-[ACYL-CARRIER-PROTEIN] DEHYDRATASE"/>
    <property type="match status" value="1"/>
</dbReference>
<evidence type="ECO:0000313" key="5">
    <source>
        <dbReference type="EMBL" id="EME37068.1"/>
    </source>
</evidence>
<sequence length="162" mass="16871">MTQRSTTRMPQLTGVDRVTELVPGVSARGVRGVGGTMDLLDDHFPDFPVLPGVLLLGSLAELAAIVEESTTDETAEAAAPALQLGGATRVQFRTFVRPGDVLQLEVKRTGEKTYRASASVEGKAVMKVNALRLERVAPIGAPDARGTVDGADSTGQGSEVGA</sequence>
<comment type="caution">
    <text evidence="5">The sequence shown here is derived from an EMBL/GenBank/DDBJ whole genome shotgun (WGS) entry which is preliminary data.</text>
</comment>
<gene>
    <name evidence="5" type="ORF">C884_02224</name>
</gene>
<feature type="region of interest" description="Disordered" evidence="3">
    <location>
        <begin position="141"/>
        <end position="162"/>
    </location>
</feature>
<keyword evidence="6" id="KW-1185">Reference proteome</keyword>
<dbReference type="AlphaFoldDB" id="M2XW80"/>
<protein>
    <submittedName>
        <fullName evidence="5">Beta-hydroxyacyl-(Acyl-carrier-protein) dehydratase FabZ</fullName>
    </submittedName>
</protein>
<dbReference type="SUPFAM" id="SSF54637">
    <property type="entry name" value="Thioesterase/thiol ester dehydrase-isomerase"/>
    <property type="match status" value="1"/>
</dbReference>
<dbReference type="InterPro" id="IPR054545">
    <property type="entry name" value="ApeI-like"/>
</dbReference>
<proteinExistence type="inferred from homology"/>
<evidence type="ECO:0000256" key="3">
    <source>
        <dbReference type="SAM" id="MobiDB-lite"/>
    </source>
</evidence>
<organism evidence="5 6">
    <name type="scientific">Kocuria palustris PEL</name>
    <dbReference type="NCBI Taxonomy" id="1236550"/>
    <lineage>
        <taxon>Bacteria</taxon>
        <taxon>Bacillati</taxon>
        <taxon>Actinomycetota</taxon>
        <taxon>Actinomycetes</taxon>
        <taxon>Micrococcales</taxon>
        <taxon>Micrococcaceae</taxon>
        <taxon>Kocuria</taxon>
    </lineage>
</organism>
<dbReference type="InterPro" id="IPR013114">
    <property type="entry name" value="FabA_FabZ"/>
</dbReference>
<evidence type="ECO:0000256" key="2">
    <source>
        <dbReference type="ARBA" id="ARBA00023239"/>
    </source>
</evidence>
<dbReference type="InterPro" id="IPR029069">
    <property type="entry name" value="HotDog_dom_sf"/>
</dbReference>
<feature type="domain" description="ApeI dehydratase-like" evidence="4">
    <location>
        <begin position="37"/>
        <end position="114"/>
    </location>
</feature>
<dbReference type="Proteomes" id="UP000009877">
    <property type="component" value="Unassembled WGS sequence"/>
</dbReference>
<keyword evidence="2" id="KW-0456">Lyase</keyword>
<dbReference type="RefSeq" id="WP_006214247.1">
    <property type="nucleotide sequence ID" value="NZ_ANHZ02000006.1"/>
</dbReference>
<name>M2XW80_9MICC</name>